<dbReference type="NCBIfam" id="TIGR00012">
    <property type="entry name" value="L29"/>
    <property type="match status" value="1"/>
</dbReference>
<proteinExistence type="inferred from homology"/>
<dbReference type="InterPro" id="IPR001854">
    <property type="entry name" value="Ribosomal_uL29"/>
</dbReference>
<geneLocation type="chloroplast" evidence="6"/>
<dbReference type="InterPro" id="IPR018254">
    <property type="entry name" value="Ribosomal_uL29_CS"/>
</dbReference>
<keyword evidence="2 5" id="KW-0689">Ribosomal protein</keyword>
<dbReference type="AlphaFoldDB" id="A0A2U9NRR4"/>
<dbReference type="GO" id="GO:0003735">
    <property type="term" value="F:structural constituent of ribosome"/>
    <property type="evidence" value="ECO:0007669"/>
    <property type="project" value="InterPro"/>
</dbReference>
<keyword evidence="6" id="KW-0934">Plastid</keyword>
<sequence>MGISKFADISSLLNTEISEAIIETENELFNLRFKKATRQNFKPNEIKQAKRRLAQLKTVVTLRLKNSKQKSDDVINELITN</sequence>
<evidence type="ECO:0000256" key="4">
    <source>
        <dbReference type="ARBA" id="ARBA00040028"/>
    </source>
</evidence>
<dbReference type="GO" id="GO:0006412">
    <property type="term" value="P:translation"/>
    <property type="evidence" value="ECO:0007669"/>
    <property type="project" value="UniProtKB-UniRule"/>
</dbReference>
<dbReference type="GeneID" id="36959630"/>
<dbReference type="SUPFAM" id="SSF46561">
    <property type="entry name" value="Ribosomal protein L29 (L29p)"/>
    <property type="match status" value="1"/>
</dbReference>
<dbReference type="PROSITE" id="PS00579">
    <property type="entry name" value="RIBOSOMAL_L29"/>
    <property type="match status" value="1"/>
</dbReference>
<dbReference type="Pfam" id="PF00831">
    <property type="entry name" value="Ribosomal_L29"/>
    <property type="match status" value="1"/>
</dbReference>
<dbReference type="Gene3D" id="1.10.287.310">
    <property type="match status" value="1"/>
</dbReference>
<keyword evidence="3 5" id="KW-0687">Ribonucleoprotein</keyword>
<evidence type="ECO:0000256" key="5">
    <source>
        <dbReference type="HAMAP-Rule" id="MF_00374"/>
    </source>
</evidence>
<accession>A0A2U9NRR4</accession>
<organism evidence="6">
    <name type="scientific">Psammoneis obaidii</name>
    <dbReference type="NCBI Taxonomy" id="1706219"/>
    <lineage>
        <taxon>Eukaryota</taxon>
        <taxon>Sar</taxon>
        <taxon>Stramenopiles</taxon>
        <taxon>Ochrophyta</taxon>
        <taxon>Bacillariophyta</taxon>
        <taxon>Mediophyceae</taxon>
        <taxon>Biddulphiophycidae</taxon>
        <taxon>Triceratiales</taxon>
        <taxon>Plagiogrammaceae</taxon>
        <taxon>Psammoneis</taxon>
    </lineage>
</organism>
<reference evidence="6" key="1">
    <citation type="journal article" date="2018" name="Adv. Bot. Res.">
        <title>Evolution of the Plastid Genomes in Diatoms.</title>
        <authorList>
            <person name="Yu M."/>
            <person name="Ashworth M.P."/>
            <person name="Hajrah N.H."/>
            <person name="Khiyami M.A."/>
            <person name="Sabir M.J."/>
            <person name="Alhebshi A.M."/>
            <person name="Al-Malki A.L."/>
            <person name="Sabir J.S.M."/>
            <person name="Theriot E.C."/>
            <person name="Jansen R.K."/>
        </authorList>
    </citation>
    <scope>NUCLEOTIDE SEQUENCE</scope>
</reference>
<gene>
    <name evidence="5 6" type="primary">rpl29</name>
</gene>
<dbReference type="PANTHER" id="PTHR10916:SF0">
    <property type="entry name" value="LARGE RIBOSOMAL SUBUNIT PROTEIN UL29C"/>
    <property type="match status" value="1"/>
</dbReference>
<comment type="similarity">
    <text evidence="1 5">Belongs to the universal ribosomal protein uL29 family.</text>
</comment>
<dbReference type="InterPro" id="IPR036049">
    <property type="entry name" value="Ribosomal_uL29_sf"/>
</dbReference>
<comment type="subcellular location">
    <subcellularLocation>
        <location evidence="5">Plastid</location>
        <location evidence="5">Chloroplast</location>
    </subcellularLocation>
</comment>
<evidence type="ECO:0000256" key="1">
    <source>
        <dbReference type="ARBA" id="ARBA00009254"/>
    </source>
</evidence>
<name>A0A2U9NRR4_9STRA</name>
<dbReference type="PANTHER" id="PTHR10916">
    <property type="entry name" value="60S RIBOSOMAL PROTEIN L35/50S RIBOSOMAL PROTEIN L29"/>
    <property type="match status" value="1"/>
</dbReference>
<dbReference type="GO" id="GO:0022625">
    <property type="term" value="C:cytosolic large ribosomal subunit"/>
    <property type="evidence" value="ECO:0007669"/>
    <property type="project" value="TreeGrafter"/>
</dbReference>
<dbReference type="InterPro" id="IPR050063">
    <property type="entry name" value="Ribosomal_protein_uL29"/>
</dbReference>
<evidence type="ECO:0000313" key="6">
    <source>
        <dbReference type="EMBL" id="AWT39830.1"/>
    </source>
</evidence>
<evidence type="ECO:0000256" key="2">
    <source>
        <dbReference type="ARBA" id="ARBA00022980"/>
    </source>
</evidence>
<dbReference type="GO" id="GO:0009507">
    <property type="term" value="C:chloroplast"/>
    <property type="evidence" value="ECO:0007669"/>
    <property type="project" value="UniProtKB-SubCell"/>
</dbReference>
<evidence type="ECO:0000256" key="3">
    <source>
        <dbReference type="ARBA" id="ARBA00023274"/>
    </source>
</evidence>
<protein>
    <recommendedName>
        <fullName evidence="4 5">Large ribosomal subunit protein uL29c</fullName>
    </recommendedName>
</protein>
<dbReference type="RefSeq" id="YP_009497117.1">
    <property type="nucleotide sequence ID" value="NC_038004.1"/>
</dbReference>
<dbReference type="HAMAP" id="MF_00374">
    <property type="entry name" value="Ribosomal_uL29"/>
    <property type="match status" value="1"/>
</dbReference>
<keyword evidence="6" id="KW-0150">Chloroplast</keyword>
<dbReference type="EMBL" id="MG755803">
    <property type="protein sequence ID" value="AWT39830.1"/>
    <property type="molecule type" value="Genomic_DNA"/>
</dbReference>
<dbReference type="CDD" id="cd00427">
    <property type="entry name" value="Ribosomal_L29_HIP"/>
    <property type="match status" value="1"/>
</dbReference>